<dbReference type="RefSeq" id="WP_094605674.1">
    <property type="nucleotide sequence ID" value="NZ_CP155573.1"/>
</dbReference>
<dbReference type="SUPFAM" id="SSF52402">
    <property type="entry name" value="Adenine nucleotide alpha hydrolases-like"/>
    <property type="match status" value="1"/>
</dbReference>
<dbReference type="Gene3D" id="3.30.450.40">
    <property type="match status" value="1"/>
</dbReference>
<comment type="subcellular location">
    <subcellularLocation>
        <location evidence="2">Membrane</location>
        <topology evidence="2">Multi-pass membrane protein</topology>
    </subcellularLocation>
</comment>
<dbReference type="SMART" id="SM00388">
    <property type="entry name" value="HisKA"/>
    <property type="match status" value="1"/>
</dbReference>
<dbReference type="Proteomes" id="UP000216752">
    <property type="component" value="Chromosome"/>
</dbReference>
<feature type="transmembrane region" description="Helical" evidence="13">
    <location>
        <begin position="434"/>
        <end position="455"/>
    </location>
</feature>
<dbReference type="CDD" id="cd00082">
    <property type="entry name" value="HisKA"/>
    <property type="match status" value="1"/>
</dbReference>
<dbReference type="PRINTS" id="PR00344">
    <property type="entry name" value="BCTRLSENSOR"/>
</dbReference>
<dbReference type="InterPro" id="IPR005467">
    <property type="entry name" value="His_kinase_dom"/>
</dbReference>
<evidence type="ECO:0000256" key="2">
    <source>
        <dbReference type="ARBA" id="ARBA00004141"/>
    </source>
</evidence>
<dbReference type="SUPFAM" id="SSF55781">
    <property type="entry name" value="GAF domain-like"/>
    <property type="match status" value="1"/>
</dbReference>
<keyword evidence="6 13" id="KW-0812">Transmembrane</keyword>
<evidence type="ECO:0000256" key="13">
    <source>
        <dbReference type="SAM" id="Phobius"/>
    </source>
</evidence>
<keyword evidence="8" id="KW-0418">Kinase</keyword>
<dbReference type="Gene3D" id="3.40.50.620">
    <property type="entry name" value="HUPs"/>
    <property type="match status" value="1"/>
</dbReference>
<dbReference type="Gene3D" id="1.20.120.620">
    <property type="entry name" value="Backbone structure of the membrane domain of e. Coli histidine kinase receptor kdpd"/>
    <property type="match status" value="1"/>
</dbReference>
<accession>A0ABZ3IQ79</accession>
<dbReference type="Gene3D" id="3.30.565.10">
    <property type="entry name" value="Histidine kinase-like ATPase, C-terminal domain"/>
    <property type="match status" value="1"/>
</dbReference>
<dbReference type="Pfam" id="PF00582">
    <property type="entry name" value="Usp"/>
    <property type="match status" value="1"/>
</dbReference>
<evidence type="ECO:0000256" key="10">
    <source>
        <dbReference type="ARBA" id="ARBA00022989"/>
    </source>
</evidence>
<dbReference type="InterPro" id="IPR027417">
    <property type="entry name" value="P-loop_NTPase"/>
</dbReference>
<evidence type="ECO:0000256" key="5">
    <source>
        <dbReference type="ARBA" id="ARBA00022679"/>
    </source>
</evidence>
<dbReference type="SUPFAM" id="SSF47384">
    <property type="entry name" value="Homodimeric domain of signal transducing histidine kinase"/>
    <property type="match status" value="1"/>
</dbReference>
<feature type="transmembrane region" description="Helical" evidence="13">
    <location>
        <begin position="462"/>
        <end position="480"/>
    </location>
</feature>
<dbReference type="InterPro" id="IPR052023">
    <property type="entry name" value="Histidine_kinase_KdpD"/>
</dbReference>
<dbReference type="GO" id="GO:0004673">
    <property type="term" value="F:protein histidine kinase activity"/>
    <property type="evidence" value="ECO:0007669"/>
    <property type="project" value="UniProtKB-EC"/>
</dbReference>
<evidence type="ECO:0000256" key="4">
    <source>
        <dbReference type="ARBA" id="ARBA00022553"/>
    </source>
</evidence>
<evidence type="ECO:0000256" key="8">
    <source>
        <dbReference type="ARBA" id="ARBA00022777"/>
    </source>
</evidence>
<organism evidence="15 16">
    <name type="scientific">Sporomusa silvacetica DSM 10669</name>
    <dbReference type="NCBI Taxonomy" id="1123289"/>
    <lineage>
        <taxon>Bacteria</taxon>
        <taxon>Bacillati</taxon>
        <taxon>Bacillota</taxon>
        <taxon>Negativicutes</taxon>
        <taxon>Selenomonadales</taxon>
        <taxon>Sporomusaceae</taxon>
        <taxon>Sporomusa</taxon>
    </lineage>
</organism>
<dbReference type="InterPro" id="IPR003018">
    <property type="entry name" value="GAF"/>
</dbReference>
<dbReference type="SUPFAM" id="SSF55874">
    <property type="entry name" value="ATPase domain of HSP90 chaperone/DNA topoisomerase II/histidine kinase"/>
    <property type="match status" value="1"/>
</dbReference>
<dbReference type="InterPro" id="IPR029016">
    <property type="entry name" value="GAF-like_dom_sf"/>
</dbReference>
<dbReference type="InterPro" id="IPR006016">
    <property type="entry name" value="UspA"/>
</dbReference>
<dbReference type="SUPFAM" id="SSF52540">
    <property type="entry name" value="P-loop containing nucleoside triphosphate hydrolases"/>
    <property type="match status" value="1"/>
</dbReference>
<name>A0ABZ3IQ79_9FIRM</name>
<evidence type="ECO:0000256" key="12">
    <source>
        <dbReference type="ARBA" id="ARBA00023136"/>
    </source>
</evidence>
<dbReference type="Pfam" id="PF13493">
    <property type="entry name" value="DUF4118"/>
    <property type="match status" value="1"/>
</dbReference>
<keyword evidence="9" id="KW-0067">ATP-binding</keyword>
<dbReference type="InterPro" id="IPR036097">
    <property type="entry name" value="HisK_dim/P_sf"/>
</dbReference>
<feature type="transmembrane region" description="Helical" evidence="13">
    <location>
        <begin position="410"/>
        <end position="428"/>
    </location>
</feature>
<dbReference type="Pfam" id="PF02702">
    <property type="entry name" value="KdpD"/>
    <property type="match status" value="1"/>
</dbReference>
<dbReference type="EC" id="2.7.13.3" evidence="3"/>
<comment type="catalytic activity">
    <reaction evidence="1">
        <text>ATP + protein L-histidine = ADP + protein N-phospho-L-histidine.</text>
        <dbReference type="EC" id="2.7.13.3"/>
    </reaction>
</comment>
<dbReference type="EMBL" id="CP155573">
    <property type="protein sequence ID" value="XFO67837.1"/>
    <property type="molecule type" value="Genomic_DNA"/>
</dbReference>
<keyword evidence="11" id="KW-0902">Two-component regulatory system</keyword>
<keyword evidence="12 13" id="KW-0472">Membrane</keyword>
<evidence type="ECO:0000256" key="3">
    <source>
        <dbReference type="ARBA" id="ARBA00012438"/>
    </source>
</evidence>
<dbReference type="Pfam" id="PF00512">
    <property type="entry name" value="HisKA"/>
    <property type="match status" value="1"/>
</dbReference>
<dbReference type="PROSITE" id="PS50109">
    <property type="entry name" value="HIS_KIN"/>
    <property type="match status" value="1"/>
</dbReference>
<evidence type="ECO:0000256" key="11">
    <source>
        <dbReference type="ARBA" id="ARBA00023012"/>
    </source>
</evidence>
<dbReference type="InterPro" id="IPR003852">
    <property type="entry name" value="Sig_transdc_His_kinase_KdpD_N"/>
</dbReference>
<dbReference type="InterPro" id="IPR038318">
    <property type="entry name" value="KdpD_sf"/>
</dbReference>
<dbReference type="Pfam" id="PF13492">
    <property type="entry name" value="GAF_3"/>
    <property type="match status" value="1"/>
</dbReference>
<dbReference type="InterPro" id="IPR014729">
    <property type="entry name" value="Rossmann-like_a/b/a_fold"/>
</dbReference>
<dbReference type="CDD" id="cd00075">
    <property type="entry name" value="HATPase"/>
    <property type="match status" value="1"/>
</dbReference>
<dbReference type="InterPro" id="IPR025201">
    <property type="entry name" value="KdpD_TM"/>
</dbReference>
<evidence type="ECO:0000256" key="9">
    <source>
        <dbReference type="ARBA" id="ARBA00022840"/>
    </source>
</evidence>
<dbReference type="PANTHER" id="PTHR45569:SF1">
    <property type="entry name" value="SENSOR PROTEIN KDPD"/>
    <property type="match status" value="1"/>
</dbReference>
<keyword evidence="7" id="KW-0547">Nucleotide-binding</keyword>
<dbReference type="SMART" id="SM00387">
    <property type="entry name" value="HATPase_c"/>
    <property type="match status" value="1"/>
</dbReference>
<dbReference type="InterPro" id="IPR004358">
    <property type="entry name" value="Sig_transdc_His_kin-like_C"/>
</dbReference>
<evidence type="ECO:0000256" key="7">
    <source>
        <dbReference type="ARBA" id="ARBA00022741"/>
    </source>
</evidence>
<dbReference type="InterPro" id="IPR003661">
    <property type="entry name" value="HisK_dim/P_dom"/>
</dbReference>
<dbReference type="PANTHER" id="PTHR45569">
    <property type="entry name" value="SENSOR PROTEIN KDPD"/>
    <property type="match status" value="1"/>
</dbReference>
<feature type="domain" description="Histidine kinase" evidence="14">
    <location>
        <begin position="662"/>
        <end position="877"/>
    </location>
</feature>
<dbReference type="Gene3D" id="1.10.287.130">
    <property type="match status" value="1"/>
</dbReference>
<proteinExistence type="predicted"/>
<protein>
    <recommendedName>
        <fullName evidence="3">histidine kinase</fullName>
        <ecNumber evidence="3">2.7.13.3</ecNumber>
    </recommendedName>
</protein>
<keyword evidence="4" id="KW-0597">Phosphoprotein</keyword>
<keyword evidence="10 13" id="KW-1133">Transmembrane helix</keyword>
<feature type="transmembrane region" description="Helical" evidence="13">
    <location>
        <begin position="384"/>
        <end position="403"/>
    </location>
</feature>
<keyword evidence="5 15" id="KW-0808">Transferase</keyword>
<dbReference type="Gene3D" id="3.40.50.300">
    <property type="entry name" value="P-loop containing nucleotide triphosphate hydrolases"/>
    <property type="match status" value="1"/>
</dbReference>
<evidence type="ECO:0000313" key="16">
    <source>
        <dbReference type="Proteomes" id="UP000216752"/>
    </source>
</evidence>
<keyword evidence="16" id="KW-1185">Reference proteome</keyword>
<dbReference type="InterPro" id="IPR003594">
    <property type="entry name" value="HATPase_dom"/>
</dbReference>
<reference evidence="15" key="1">
    <citation type="submission" date="2024-05" db="EMBL/GenBank/DDBJ databases">
        <title>Isolation and characterization of Sporomusa carbonis sp. nov., a carboxydotrophic hydrogenogen in the genus of Sporomusa isolated from a charcoal burning pile.</title>
        <authorList>
            <person name="Boeer T."/>
            <person name="Rosenbaum F."/>
            <person name="Eysell L."/>
            <person name="Mueller V."/>
            <person name="Daniel R."/>
            <person name="Poehlein A."/>
        </authorList>
    </citation>
    <scope>NUCLEOTIDE SEQUENCE [LARGE SCALE GENOMIC DNA]</scope>
    <source>
        <strain evidence="15">DSM 10669</strain>
    </source>
</reference>
<evidence type="ECO:0000256" key="6">
    <source>
        <dbReference type="ARBA" id="ARBA00022692"/>
    </source>
</evidence>
<sequence>MKQIIKHRGILTVFLGAAPGVGKTYTMLEAAHQRLNEGYDVAVAWVETHGMPETERLLEGLPQLPARFGNLQGKISPEMDIDVILKRKPKLVLVDELAHANIPGSRHVRRFQDVEELLTAGINVYTTLNIQHIESLNDIVAQITGVIVKETVPDRILEKADSVQLIDIPPEELLKRLKEGKVYVPPQTEQAMRKFFRTGNINALREMSLRFTASRVDKDMSEYMHEHKIEGPWPAAGRVMVCVSASPFSAQLIRAAHRLASGIQAELVAVHIETPARRFPLGDRERDRVTRNMRLAEDLGAKPLTIVGENLVQEIIEVACVQNVSAIVIGKPQHSRLWELWHGSLVDKLIRNSDGINIYVIRGAAEQDPDTCIRTTPKEEGFNWSQYIGGLTMTILATLFSLFFEEKMGLLNIALLYQLPVIMSAFWWGRWPSYFTALCGLAAFDFLFVPPTWTFTVADIQYLWSFIIFLIMAFVIGGRTELLRSEAASARQRERSTRALYQFSREIAGIIDLELISQELVKQAAETVGRSVVVMLPDNSGQLSIRAESYSGIARNKKTPQKTIEMAAADWSFKHGQLAGRSTDTLSDAMYLYIPLKTTDNIVGVLGVHVKERNVLPEEKRLIDAWTGLAAIAVERVKLAEQARGASLLLESDRLRTALFNSISHELRTPLSSIIGSVSTLVEAEDMYSKAARRELLETIQDGAARMERIVANLLDTARLESGMMQLKIDWCDIEDIIGTSLNRLRETTKRYALTVNVAPALPMLKADCVLLEQVLINIIDNAMKYSPHDSEILIRAEPKDGTVVISVSDNGVGIPEEDLSKVFDKFYRIQQPKHVSGTGLGLSICKGIIEAHGGLIWAERRPSRGTTIRFQVPVVEEVVIPERMVK</sequence>
<evidence type="ECO:0000259" key="14">
    <source>
        <dbReference type="PROSITE" id="PS50109"/>
    </source>
</evidence>
<gene>
    <name evidence="15" type="primary">kdpD_2</name>
    <name evidence="15" type="ORF">SPSIL_040560</name>
</gene>
<dbReference type="Pfam" id="PF02518">
    <property type="entry name" value="HATPase_c"/>
    <property type="match status" value="1"/>
</dbReference>
<dbReference type="InterPro" id="IPR036890">
    <property type="entry name" value="HATPase_C_sf"/>
</dbReference>
<evidence type="ECO:0000313" key="15">
    <source>
        <dbReference type="EMBL" id="XFO67837.1"/>
    </source>
</evidence>
<evidence type="ECO:0000256" key="1">
    <source>
        <dbReference type="ARBA" id="ARBA00000085"/>
    </source>
</evidence>